<evidence type="ECO:0000313" key="3">
    <source>
        <dbReference type="Proteomes" id="UP000250235"/>
    </source>
</evidence>
<feature type="compositionally biased region" description="Basic and acidic residues" evidence="1">
    <location>
        <begin position="259"/>
        <end position="273"/>
    </location>
</feature>
<organism evidence="2 3">
    <name type="scientific">Dorcoceras hygrometricum</name>
    <dbReference type="NCBI Taxonomy" id="472368"/>
    <lineage>
        <taxon>Eukaryota</taxon>
        <taxon>Viridiplantae</taxon>
        <taxon>Streptophyta</taxon>
        <taxon>Embryophyta</taxon>
        <taxon>Tracheophyta</taxon>
        <taxon>Spermatophyta</taxon>
        <taxon>Magnoliopsida</taxon>
        <taxon>eudicotyledons</taxon>
        <taxon>Gunneridae</taxon>
        <taxon>Pentapetalae</taxon>
        <taxon>asterids</taxon>
        <taxon>lamiids</taxon>
        <taxon>Lamiales</taxon>
        <taxon>Gesneriaceae</taxon>
        <taxon>Didymocarpoideae</taxon>
        <taxon>Trichosporeae</taxon>
        <taxon>Loxocarpinae</taxon>
        <taxon>Dorcoceras</taxon>
    </lineage>
</organism>
<proteinExistence type="predicted"/>
<protein>
    <submittedName>
        <fullName evidence="2">Uncharacterized protein</fullName>
    </submittedName>
</protein>
<feature type="compositionally biased region" description="Polar residues" evidence="1">
    <location>
        <begin position="14"/>
        <end position="37"/>
    </location>
</feature>
<feature type="region of interest" description="Disordered" evidence="1">
    <location>
        <begin position="1"/>
        <end position="90"/>
    </location>
</feature>
<dbReference type="AlphaFoldDB" id="A0A2Z7BYM9"/>
<feature type="region of interest" description="Disordered" evidence="1">
    <location>
        <begin position="253"/>
        <end position="273"/>
    </location>
</feature>
<sequence length="328" mass="37562">MQYLNRAMHAKGYQESSVDKSTTTQLRRSHQSSSSCDLQVRRLSGPSQGSVVFRHDDSADHHIKNSVGPFRRDDSAGRSQRAKEFSSQRNQAQYGCITTQLSTKIKMERNHLPKAANEQKNYGSTIAKTHEHYNNFALLNSRDSSLQTADAPLCLAVLPEDRAKANIDQRSQKTGKKNEVKPQYEEHLKSNKYISHAIFQTCYARGIPRIIGRQGTKTRLCRIKSCDIQVLVGFGLAVGRCAWRRHRICMPPRRGRSRRSAEGSRAPDSDEDVHRVDDVTRRIGEAWLVQMEELFDTLEYALEKRLKLAVLQLRDDKIVMRMFIGWMM</sequence>
<evidence type="ECO:0000256" key="1">
    <source>
        <dbReference type="SAM" id="MobiDB-lite"/>
    </source>
</evidence>
<evidence type="ECO:0000313" key="2">
    <source>
        <dbReference type="EMBL" id="KZV39504.1"/>
    </source>
</evidence>
<name>A0A2Z7BYM9_9LAMI</name>
<dbReference type="EMBL" id="KV000935">
    <property type="protein sequence ID" value="KZV39504.1"/>
    <property type="molecule type" value="Genomic_DNA"/>
</dbReference>
<gene>
    <name evidence="2" type="ORF">F511_36664</name>
</gene>
<feature type="compositionally biased region" description="Basic and acidic residues" evidence="1">
    <location>
        <begin position="53"/>
        <end position="63"/>
    </location>
</feature>
<keyword evidence="3" id="KW-1185">Reference proteome</keyword>
<accession>A0A2Z7BYM9</accession>
<dbReference type="Proteomes" id="UP000250235">
    <property type="component" value="Unassembled WGS sequence"/>
</dbReference>
<feature type="compositionally biased region" description="Basic and acidic residues" evidence="1">
    <location>
        <begin position="70"/>
        <end position="86"/>
    </location>
</feature>
<reference evidence="2 3" key="1">
    <citation type="journal article" date="2015" name="Proc. Natl. Acad. Sci. U.S.A.">
        <title>The resurrection genome of Boea hygrometrica: A blueprint for survival of dehydration.</title>
        <authorList>
            <person name="Xiao L."/>
            <person name="Yang G."/>
            <person name="Zhang L."/>
            <person name="Yang X."/>
            <person name="Zhao S."/>
            <person name="Ji Z."/>
            <person name="Zhou Q."/>
            <person name="Hu M."/>
            <person name="Wang Y."/>
            <person name="Chen M."/>
            <person name="Xu Y."/>
            <person name="Jin H."/>
            <person name="Xiao X."/>
            <person name="Hu G."/>
            <person name="Bao F."/>
            <person name="Hu Y."/>
            <person name="Wan P."/>
            <person name="Li L."/>
            <person name="Deng X."/>
            <person name="Kuang T."/>
            <person name="Xiang C."/>
            <person name="Zhu J.K."/>
            <person name="Oliver M.J."/>
            <person name="He Y."/>
        </authorList>
    </citation>
    <scope>NUCLEOTIDE SEQUENCE [LARGE SCALE GENOMIC DNA]</scope>
    <source>
        <strain evidence="3">cv. XS01</strain>
    </source>
</reference>